<reference evidence="1 2" key="1">
    <citation type="submission" date="2016-10" db="EMBL/GenBank/DDBJ databases">
        <authorList>
            <person name="de Groot N.N."/>
        </authorList>
    </citation>
    <scope>NUCLEOTIDE SEQUENCE [LARGE SCALE GENOMIC DNA]</scope>
    <source>
        <strain evidence="1 2">DSM 14045</strain>
    </source>
</reference>
<dbReference type="EMBL" id="FNPG01000022">
    <property type="protein sequence ID" value="SDY55538.1"/>
    <property type="molecule type" value="Genomic_DNA"/>
</dbReference>
<feature type="non-terminal residue" evidence="1">
    <location>
        <position position="1"/>
    </location>
</feature>
<evidence type="ECO:0000313" key="2">
    <source>
        <dbReference type="Proteomes" id="UP000183918"/>
    </source>
</evidence>
<protein>
    <submittedName>
        <fullName evidence="1">Uncharacterized protein</fullName>
    </submittedName>
</protein>
<dbReference type="STRING" id="1122142.SAMN02910414_01813"/>
<dbReference type="Proteomes" id="UP000183918">
    <property type="component" value="Unassembled WGS sequence"/>
</dbReference>
<evidence type="ECO:0000313" key="1">
    <source>
        <dbReference type="EMBL" id="SDY55538.1"/>
    </source>
</evidence>
<gene>
    <name evidence="1" type="ORF">SAMN02910414_01813</name>
</gene>
<keyword evidence="2" id="KW-1185">Reference proteome</keyword>
<dbReference type="AlphaFoldDB" id="A0A1H3KUV6"/>
<name>A0A1H3KUV6_9FIRM</name>
<accession>A0A1H3KUV6</accession>
<proteinExistence type="predicted"/>
<organism evidence="1 2">
    <name type="scientific">Lachnobacterium bovis DSM 14045</name>
    <dbReference type="NCBI Taxonomy" id="1122142"/>
    <lineage>
        <taxon>Bacteria</taxon>
        <taxon>Bacillati</taxon>
        <taxon>Bacillota</taxon>
        <taxon>Clostridia</taxon>
        <taxon>Lachnospirales</taxon>
        <taxon>Lachnospiraceae</taxon>
        <taxon>Lachnobacterium</taxon>
    </lineage>
</organism>
<sequence>SGKKIPIGPKYTKYLYDMFPDVFYAHANRRHYKKICLLR</sequence>